<evidence type="ECO:0000256" key="1">
    <source>
        <dbReference type="SAM" id="MobiDB-lite"/>
    </source>
</evidence>
<gene>
    <name evidence="3" type="ORF">HTAM1171_LOCUS9759</name>
</gene>
<organism evidence="3">
    <name type="scientific">Helicotheca tamesis</name>
    <dbReference type="NCBI Taxonomy" id="374047"/>
    <lineage>
        <taxon>Eukaryota</taxon>
        <taxon>Sar</taxon>
        <taxon>Stramenopiles</taxon>
        <taxon>Ochrophyta</taxon>
        <taxon>Bacillariophyta</taxon>
        <taxon>Mediophyceae</taxon>
        <taxon>Lithodesmiophycidae</taxon>
        <taxon>Lithodesmiales</taxon>
        <taxon>Lithodesmiaceae</taxon>
        <taxon>Helicotheca</taxon>
    </lineage>
</organism>
<sequence length="529" mass="59417">MVLSKTSMICLFVMMMMTTMTSYTDAFSTISSSSSLSTLQQTKRKRVSFLQKSNYFMSSNNNNNYSGEEDEKPADVVGAKFFGGSAVKDELFDLKEEESALELLKKGRVTTVATRDDEEGGAEDDEEEEEEDRVYNRFEDDLAFTDDFAKKVSMALQLQMNEILYDDNDNDVDDDDRVSVQYSKAAKWDTPLRNSKSSSSPLEELQNAKQFYNRIDVAILSASSSSNNEMSLRWEISLLWPSPWQPQVLLTGTSKLTLDASSSDTIIITSQTDKLDDGGKQGTDITSALSSQLLPRFWDLYHIGMTPAAERSPLLPPTKSSSSFLAPYKLYELPPRLYCETTLPSSLREYREADVIPNHAFVTAIKTMGPNKQTYVTTTPVQVSIIRRPSSSSSSSSPDKKTSKNVIQWNIPLPPQFTSNPTLPLPSSDNNDDETCTYQYQPSKRLIATLPYNGSIQDNEITVARKKLYDAVVKDGYKPVLDKDSGRPKFFVYYNDVKACFTRDGLGMAVYEWRPDFGRGNEVGIELEM</sequence>
<keyword evidence="2" id="KW-0732">Signal</keyword>
<feature type="signal peptide" evidence="2">
    <location>
        <begin position="1"/>
        <end position="26"/>
    </location>
</feature>
<evidence type="ECO:0000256" key="2">
    <source>
        <dbReference type="SAM" id="SignalP"/>
    </source>
</evidence>
<dbReference type="AlphaFoldDB" id="A0A7S2I5R8"/>
<dbReference type="Pfam" id="PF10184">
    <property type="entry name" value="DUF2358"/>
    <property type="match status" value="1"/>
</dbReference>
<evidence type="ECO:0000313" key="3">
    <source>
        <dbReference type="EMBL" id="CAD9509336.1"/>
    </source>
</evidence>
<dbReference type="EMBL" id="HBGV01015819">
    <property type="protein sequence ID" value="CAD9509336.1"/>
    <property type="molecule type" value="Transcribed_RNA"/>
</dbReference>
<name>A0A7S2I5R8_9STRA</name>
<protein>
    <submittedName>
        <fullName evidence="3">Uncharacterized protein</fullName>
    </submittedName>
</protein>
<feature type="region of interest" description="Disordered" evidence="1">
    <location>
        <begin position="112"/>
        <end position="133"/>
    </location>
</feature>
<accession>A0A7S2I5R8</accession>
<feature type="compositionally biased region" description="Acidic residues" evidence="1">
    <location>
        <begin position="116"/>
        <end position="132"/>
    </location>
</feature>
<proteinExistence type="predicted"/>
<dbReference type="InterPro" id="IPR018790">
    <property type="entry name" value="DUF2358"/>
</dbReference>
<feature type="chain" id="PRO_5031403889" evidence="2">
    <location>
        <begin position="27"/>
        <end position="529"/>
    </location>
</feature>
<reference evidence="3" key="1">
    <citation type="submission" date="2021-01" db="EMBL/GenBank/DDBJ databases">
        <authorList>
            <person name="Corre E."/>
            <person name="Pelletier E."/>
            <person name="Niang G."/>
            <person name="Scheremetjew M."/>
            <person name="Finn R."/>
            <person name="Kale V."/>
            <person name="Holt S."/>
            <person name="Cochrane G."/>
            <person name="Meng A."/>
            <person name="Brown T."/>
            <person name="Cohen L."/>
        </authorList>
    </citation>
    <scope>NUCLEOTIDE SEQUENCE</scope>
    <source>
        <strain evidence="3">CCMP826</strain>
    </source>
</reference>